<comment type="similarity">
    <text evidence="8">Belongs to the helicase family. PriA subfamily.</text>
</comment>
<dbReference type="InterPro" id="IPR041222">
    <property type="entry name" value="PriA_3primeBD"/>
</dbReference>
<dbReference type="GO" id="GO:0006302">
    <property type="term" value="P:double-strand break repair"/>
    <property type="evidence" value="ECO:0007669"/>
    <property type="project" value="InterPro"/>
</dbReference>
<dbReference type="Gene3D" id="3.40.1440.60">
    <property type="entry name" value="PriA, 3(prime) DNA-binding domain"/>
    <property type="match status" value="1"/>
</dbReference>
<feature type="domain" description="Primosomal protein N' 3' DNA-binding" evidence="10">
    <location>
        <begin position="49"/>
        <end position="147"/>
    </location>
</feature>
<keyword evidence="12" id="KW-1185">Reference proteome</keyword>
<dbReference type="GO" id="GO:0005524">
    <property type="term" value="F:ATP binding"/>
    <property type="evidence" value="ECO:0007669"/>
    <property type="project" value="UniProtKB-UniRule"/>
</dbReference>
<dbReference type="Proteomes" id="UP000030982">
    <property type="component" value="Unassembled WGS sequence"/>
</dbReference>
<feature type="binding site" evidence="8">
    <location>
        <position position="447"/>
    </location>
    <ligand>
        <name>Zn(2+)</name>
        <dbReference type="ChEBI" id="CHEBI:29105"/>
        <label>2</label>
    </ligand>
</feature>
<keyword evidence="7 8" id="KW-0238">DNA-binding</keyword>
<keyword evidence="3 8" id="KW-0479">Metal-binding</keyword>
<reference evidence="11 12" key="1">
    <citation type="submission" date="2014-09" db="EMBL/GenBank/DDBJ databases">
        <title>Genome sequence of Sinomonas sp. MUSC 117.</title>
        <authorList>
            <person name="Lee L.-H."/>
        </authorList>
    </citation>
    <scope>NUCLEOTIDE SEQUENCE [LARGE SCALE GENOMIC DNA]</scope>
    <source>
        <strain evidence="11 12">MUSC 117</strain>
    </source>
</reference>
<evidence type="ECO:0000256" key="6">
    <source>
        <dbReference type="ARBA" id="ARBA00022840"/>
    </source>
</evidence>
<feature type="binding site" evidence="8">
    <location>
        <position position="482"/>
    </location>
    <ligand>
        <name>Zn(2+)</name>
        <dbReference type="ChEBI" id="CHEBI:29105"/>
        <label>1</label>
    </ligand>
</feature>
<dbReference type="GO" id="GO:0008270">
    <property type="term" value="F:zinc ion binding"/>
    <property type="evidence" value="ECO:0007669"/>
    <property type="project" value="UniProtKB-UniRule"/>
</dbReference>
<evidence type="ECO:0000256" key="1">
    <source>
        <dbReference type="ARBA" id="ARBA00022515"/>
    </source>
</evidence>
<dbReference type="Pfam" id="PF17764">
    <property type="entry name" value="PriA_3primeBD"/>
    <property type="match status" value="1"/>
</dbReference>
<keyword evidence="5 8" id="KW-0862">Zinc</keyword>
<evidence type="ECO:0000256" key="5">
    <source>
        <dbReference type="ARBA" id="ARBA00022833"/>
    </source>
</evidence>
<dbReference type="GO" id="GO:0006269">
    <property type="term" value="P:DNA replication, synthesis of primer"/>
    <property type="evidence" value="ECO:0007669"/>
    <property type="project" value="UniProtKB-KW"/>
</dbReference>
<feature type="region of interest" description="Disordered" evidence="9">
    <location>
        <begin position="162"/>
        <end position="190"/>
    </location>
</feature>
<proteinExistence type="inferred from homology"/>
<protein>
    <recommendedName>
        <fullName evidence="8">Probable replication restart protein PriA</fullName>
    </recommendedName>
    <alternativeName>
        <fullName evidence="8">Putative ATP-dependent DNA helicase PriA</fullName>
    </alternativeName>
</protein>
<evidence type="ECO:0000259" key="10">
    <source>
        <dbReference type="Pfam" id="PF17764"/>
    </source>
</evidence>
<dbReference type="HAMAP" id="MF_00983">
    <property type="entry name" value="PriA"/>
    <property type="match status" value="1"/>
</dbReference>
<evidence type="ECO:0000256" key="8">
    <source>
        <dbReference type="HAMAP-Rule" id="MF_00983"/>
    </source>
</evidence>
<keyword evidence="2 8" id="KW-0235">DNA replication</keyword>
<comment type="caution">
    <text evidence="11">The sequence shown here is derived from an EMBL/GenBank/DDBJ whole genome shotgun (WGS) entry which is preliminary data.</text>
</comment>
<dbReference type="OrthoDB" id="3177118at2"/>
<feature type="binding site" evidence="8">
    <location>
        <position position="450"/>
    </location>
    <ligand>
        <name>Zn(2+)</name>
        <dbReference type="ChEBI" id="CHEBI:29105"/>
        <label>2</label>
    </ligand>
</feature>
<dbReference type="GO" id="GO:1990077">
    <property type="term" value="C:primosome complex"/>
    <property type="evidence" value="ECO:0007669"/>
    <property type="project" value="UniProtKB-UniRule"/>
</dbReference>
<feature type="region of interest" description="Disordered" evidence="9">
    <location>
        <begin position="1"/>
        <end position="20"/>
    </location>
</feature>
<dbReference type="GO" id="GO:0006270">
    <property type="term" value="P:DNA replication initiation"/>
    <property type="evidence" value="ECO:0007669"/>
    <property type="project" value="TreeGrafter"/>
</dbReference>
<evidence type="ECO:0000313" key="11">
    <source>
        <dbReference type="EMBL" id="KHL04147.1"/>
    </source>
</evidence>
<gene>
    <name evidence="8" type="primary">priA</name>
    <name evidence="11" type="ORF">LK10_06125</name>
</gene>
<dbReference type="RefSeq" id="WP_043121148.1">
    <property type="nucleotide sequence ID" value="NZ_JTDL01000082.1"/>
</dbReference>
<organism evidence="11 12">
    <name type="scientific">Sinomonas humi</name>
    <dbReference type="NCBI Taxonomy" id="1338436"/>
    <lineage>
        <taxon>Bacteria</taxon>
        <taxon>Bacillati</taxon>
        <taxon>Actinomycetota</taxon>
        <taxon>Actinomycetes</taxon>
        <taxon>Micrococcales</taxon>
        <taxon>Micrococcaceae</taxon>
        <taxon>Sinomonas</taxon>
    </lineage>
</organism>
<feature type="binding site" evidence="8">
    <location>
        <position position="470"/>
    </location>
    <ligand>
        <name>Zn(2+)</name>
        <dbReference type="ChEBI" id="CHEBI:29105"/>
        <label>2</label>
    </ligand>
</feature>
<feature type="binding site" evidence="8">
    <location>
        <position position="479"/>
    </location>
    <ligand>
        <name>Zn(2+)</name>
        <dbReference type="ChEBI" id="CHEBI:29105"/>
        <label>1</label>
    </ligand>
</feature>
<dbReference type="EMBL" id="JTDL01000082">
    <property type="protein sequence ID" value="KHL04147.1"/>
    <property type="molecule type" value="Genomic_DNA"/>
</dbReference>
<comment type="caution">
    <text evidence="8">As this protein does not have any detectable helicase domains, it probably does not have helicase activity.</text>
</comment>
<dbReference type="AlphaFoldDB" id="A0A0B2AQB7"/>
<accession>A0A0B2AQB7</accession>
<evidence type="ECO:0000313" key="12">
    <source>
        <dbReference type="Proteomes" id="UP000030982"/>
    </source>
</evidence>
<sequence length="717" mass="75431">MAAARPGSGGGSGSGSQRVAQPSLLLGFPEPVLAPAAPRAASELPVARVCVESPLPQLDRPFDYLVPEELSEAAKPGVRVRVRVAGQEHSGLILERAESSDAGVALQPLAKVVSPAVVLTPEVLKVSTAVAERWAGALGDVLRFAVPPRAARVEAEYLPELADRAAGKEPENASDPAAEKDSPAPPSSPSLWAELQRGSAFLRHLAAGGSPRASVQAVEGYGPRGWPQLVAEAIRTARLSGRGVLVVVPDRRDLERMQLVLEQALPGERVVRLAAEDGPSQRYRGFLDLLTGRARVAVGTRGAVLAPVRDLGLVVCWDDGDDLHAEPRAPYFHAREVCLLRSEMEGCALLLAGHTVSTETRRLVDSGWLQSVEPARSIVRKRLPRVTSTADSFESARDPYARMARLPHAAWQLAREALADGPVLVQVARAGYAPSLACERCREPARCVHCSGPLAETLTGGARTVACRWCGTPSGAWACPYCGGRSFRRSSVGALRTAEELGRAFPGAVVITSSGDQVKSEVPDSPALVVATVGAEPVAPTGYAAALLLDGDSLLSRETLRAGEEALRRWLNAAALVRGADDGGRVVVTASEHEAVAALVRWDPAGFAERELTVRKSLGLPPAVRLAAITGTRAGVETFAGAAASVLARPGVRTAGPVPVSAAAGVRTEEDVWRLLAFFPIAEGPEVSRGLRAARIALATRRGSEPVQLRLDGSDLV</sequence>
<feature type="binding site" evidence="8">
    <location>
        <position position="438"/>
    </location>
    <ligand>
        <name>Zn(2+)</name>
        <dbReference type="ChEBI" id="CHEBI:29105"/>
        <label>1</label>
    </ligand>
</feature>
<dbReference type="PANTHER" id="PTHR30580">
    <property type="entry name" value="PRIMOSOMAL PROTEIN N"/>
    <property type="match status" value="1"/>
</dbReference>
<dbReference type="Gene3D" id="3.40.50.300">
    <property type="entry name" value="P-loop containing nucleotide triphosphate hydrolases"/>
    <property type="match status" value="1"/>
</dbReference>
<evidence type="ECO:0000256" key="3">
    <source>
        <dbReference type="ARBA" id="ARBA00022723"/>
    </source>
</evidence>
<comment type="cofactor">
    <cofactor evidence="8">
        <name>Zn(2+)</name>
        <dbReference type="ChEBI" id="CHEBI:29105"/>
    </cofactor>
    <text evidence="8">Binds 2 zinc ions per subunit.</text>
</comment>
<dbReference type="InterPro" id="IPR005259">
    <property type="entry name" value="PriA"/>
</dbReference>
<dbReference type="STRING" id="1338436.LK10_06125"/>
<feature type="binding site" evidence="8">
    <location>
        <position position="441"/>
    </location>
    <ligand>
        <name>Zn(2+)</name>
        <dbReference type="ChEBI" id="CHEBI:29105"/>
        <label>1</label>
    </ligand>
</feature>
<dbReference type="InterPro" id="IPR042115">
    <property type="entry name" value="PriA_3primeBD_sf"/>
</dbReference>
<dbReference type="InterPro" id="IPR027417">
    <property type="entry name" value="P-loop_NTPase"/>
</dbReference>
<keyword evidence="1 8" id="KW-0639">Primosome</keyword>
<dbReference type="GO" id="GO:0003677">
    <property type="term" value="F:DNA binding"/>
    <property type="evidence" value="ECO:0007669"/>
    <property type="project" value="UniProtKB-UniRule"/>
</dbReference>
<dbReference type="PANTHER" id="PTHR30580:SF0">
    <property type="entry name" value="PRIMOSOMAL PROTEIN N"/>
    <property type="match status" value="1"/>
</dbReference>
<dbReference type="GO" id="GO:0043138">
    <property type="term" value="F:3'-5' DNA helicase activity"/>
    <property type="evidence" value="ECO:0007669"/>
    <property type="project" value="TreeGrafter"/>
</dbReference>
<dbReference type="GO" id="GO:0006310">
    <property type="term" value="P:DNA recombination"/>
    <property type="evidence" value="ECO:0007669"/>
    <property type="project" value="InterPro"/>
</dbReference>
<evidence type="ECO:0000256" key="9">
    <source>
        <dbReference type="SAM" id="MobiDB-lite"/>
    </source>
</evidence>
<keyword evidence="6 8" id="KW-0067">ATP-binding</keyword>
<evidence type="ECO:0000256" key="4">
    <source>
        <dbReference type="ARBA" id="ARBA00022741"/>
    </source>
</evidence>
<feature type="binding site" evidence="8">
    <location>
        <position position="467"/>
    </location>
    <ligand>
        <name>Zn(2+)</name>
        <dbReference type="ChEBI" id="CHEBI:29105"/>
        <label>2</label>
    </ligand>
</feature>
<evidence type="ECO:0000256" key="2">
    <source>
        <dbReference type="ARBA" id="ARBA00022705"/>
    </source>
</evidence>
<comment type="function">
    <text evidence="8">Initiates the restart of stalled replication forks, which reloads the replicative helicase on sites other than the origin of replication. Recognizes and binds to abandoned replication forks and remodels them to uncover a helicase loading site. Promotes assembly of the primosome at these replication forks.</text>
</comment>
<name>A0A0B2AQB7_9MICC</name>
<keyword evidence="4 8" id="KW-0547">Nucleotide-binding</keyword>
<comment type="subunit">
    <text evidence="8">Component of the replication restart primosome.</text>
</comment>
<feature type="compositionally biased region" description="Basic and acidic residues" evidence="9">
    <location>
        <begin position="162"/>
        <end position="182"/>
    </location>
</feature>
<evidence type="ECO:0000256" key="7">
    <source>
        <dbReference type="ARBA" id="ARBA00023125"/>
    </source>
</evidence>
<dbReference type="SUPFAM" id="SSF52540">
    <property type="entry name" value="P-loop containing nucleoside triphosphate hydrolases"/>
    <property type="match status" value="1"/>
</dbReference>